<sequence length="63" mass="7044">MGCKRVVHLSKEDYEREMGSPRSKGNYLVKLEVVIPYCPAKSADLLTIKVNDITGTAEILYSI</sequence>
<name>A0A518CTD6_9PLAN</name>
<dbReference type="AlphaFoldDB" id="A0A518CTD6"/>
<dbReference type="KEGG" id="plon:Pla110_42470"/>
<organism evidence="1 2">
    <name type="scientific">Polystyrenella longa</name>
    <dbReference type="NCBI Taxonomy" id="2528007"/>
    <lineage>
        <taxon>Bacteria</taxon>
        <taxon>Pseudomonadati</taxon>
        <taxon>Planctomycetota</taxon>
        <taxon>Planctomycetia</taxon>
        <taxon>Planctomycetales</taxon>
        <taxon>Planctomycetaceae</taxon>
        <taxon>Polystyrenella</taxon>
    </lineage>
</organism>
<keyword evidence="2" id="KW-1185">Reference proteome</keyword>
<evidence type="ECO:0000313" key="2">
    <source>
        <dbReference type="Proteomes" id="UP000317178"/>
    </source>
</evidence>
<proteinExistence type="predicted"/>
<dbReference type="EMBL" id="CP036281">
    <property type="protein sequence ID" value="QDU82489.1"/>
    <property type="molecule type" value="Genomic_DNA"/>
</dbReference>
<accession>A0A518CTD6</accession>
<protein>
    <submittedName>
        <fullName evidence="1">Uncharacterized protein</fullName>
    </submittedName>
</protein>
<reference evidence="1 2" key="1">
    <citation type="submission" date="2019-02" db="EMBL/GenBank/DDBJ databases">
        <title>Deep-cultivation of Planctomycetes and their phenomic and genomic characterization uncovers novel biology.</title>
        <authorList>
            <person name="Wiegand S."/>
            <person name="Jogler M."/>
            <person name="Boedeker C."/>
            <person name="Pinto D."/>
            <person name="Vollmers J."/>
            <person name="Rivas-Marin E."/>
            <person name="Kohn T."/>
            <person name="Peeters S.H."/>
            <person name="Heuer A."/>
            <person name="Rast P."/>
            <person name="Oberbeckmann S."/>
            <person name="Bunk B."/>
            <person name="Jeske O."/>
            <person name="Meyerdierks A."/>
            <person name="Storesund J.E."/>
            <person name="Kallscheuer N."/>
            <person name="Luecker S."/>
            <person name="Lage O.M."/>
            <person name="Pohl T."/>
            <person name="Merkel B.J."/>
            <person name="Hornburger P."/>
            <person name="Mueller R.-W."/>
            <person name="Bruemmer F."/>
            <person name="Labrenz M."/>
            <person name="Spormann A.M."/>
            <person name="Op den Camp H."/>
            <person name="Overmann J."/>
            <person name="Amann R."/>
            <person name="Jetten M.S.M."/>
            <person name="Mascher T."/>
            <person name="Medema M.H."/>
            <person name="Devos D.P."/>
            <person name="Kaster A.-K."/>
            <person name="Ovreas L."/>
            <person name="Rohde M."/>
            <person name="Galperin M.Y."/>
            <person name="Jogler C."/>
        </authorList>
    </citation>
    <scope>NUCLEOTIDE SEQUENCE [LARGE SCALE GENOMIC DNA]</scope>
    <source>
        <strain evidence="1 2">Pla110</strain>
    </source>
</reference>
<evidence type="ECO:0000313" key="1">
    <source>
        <dbReference type="EMBL" id="QDU82489.1"/>
    </source>
</evidence>
<gene>
    <name evidence="1" type="ORF">Pla110_42470</name>
</gene>
<dbReference type="Proteomes" id="UP000317178">
    <property type="component" value="Chromosome"/>
</dbReference>